<gene>
    <name evidence="3" type="ORF">DB32_001494</name>
</gene>
<dbReference type="AlphaFoldDB" id="A0A0F6YG56"/>
<keyword evidence="4" id="KW-1185">Reference proteome</keyword>
<evidence type="ECO:0000259" key="2">
    <source>
        <dbReference type="Pfam" id="PF16117"/>
    </source>
</evidence>
<keyword evidence="1" id="KW-0732">Signal</keyword>
<feature type="domain" description="DUF4833" evidence="2">
    <location>
        <begin position="36"/>
        <end position="177"/>
    </location>
</feature>
<dbReference type="InterPro" id="IPR032269">
    <property type="entry name" value="DUF4833"/>
</dbReference>
<dbReference type="RefSeq" id="WP_053231698.1">
    <property type="nucleotide sequence ID" value="NZ_CP011125.1"/>
</dbReference>
<evidence type="ECO:0000313" key="4">
    <source>
        <dbReference type="Proteomes" id="UP000034883"/>
    </source>
</evidence>
<dbReference type="Proteomes" id="UP000034883">
    <property type="component" value="Chromosome"/>
</dbReference>
<dbReference type="KEGG" id="samy:DB32_001494"/>
<dbReference type="STRING" id="927083.DB32_001494"/>
<sequence>MTAPRASLLVALALLVIVSMARADPRIGAFDLPTLFYIAKSDDRNRVDYGVRLDEQCSPASRAPIYAYWRRFEPGQEPLADLSMLDHRGYGIAHQSVRVSEPNGSWIELRLQAFPQRRLLALVQLAGDRCVGAVHADIDGREAVLDHVFVHLDGPMQVREIELRGEERATGRPLVERLRP</sequence>
<dbReference type="Pfam" id="PF16117">
    <property type="entry name" value="DUF4833"/>
    <property type="match status" value="1"/>
</dbReference>
<evidence type="ECO:0000313" key="3">
    <source>
        <dbReference type="EMBL" id="AKF04345.1"/>
    </source>
</evidence>
<proteinExistence type="predicted"/>
<name>A0A0F6YG56_9BACT</name>
<organism evidence="3 4">
    <name type="scientific">Sandaracinus amylolyticus</name>
    <dbReference type="NCBI Taxonomy" id="927083"/>
    <lineage>
        <taxon>Bacteria</taxon>
        <taxon>Pseudomonadati</taxon>
        <taxon>Myxococcota</taxon>
        <taxon>Polyangia</taxon>
        <taxon>Polyangiales</taxon>
        <taxon>Sandaracinaceae</taxon>
        <taxon>Sandaracinus</taxon>
    </lineage>
</organism>
<reference evidence="3 4" key="1">
    <citation type="submission" date="2015-03" db="EMBL/GenBank/DDBJ databases">
        <title>Genome assembly of Sandaracinus amylolyticus DSM 53668.</title>
        <authorList>
            <person name="Sharma G."/>
            <person name="Subramanian S."/>
        </authorList>
    </citation>
    <scope>NUCLEOTIDE SEQUENCE [LARGE SCALE GENOMIC DNA]</scope>
    <source>
        <strain evidence="3 4">DSM 53668</strain>
    </source>
</reference>
<dbReference type="EMBL" id="CP011125">
    <property type="protein sequence ID" value="AKF04345.1"/>
    <property type="molecule type" value="Genomic_DNA"/>
</dbReference>
<protein>
    <recommendedName>
        <fullName evidence="2">DUF4833 domain-containing protein</fullName>
    </recommendedName>
</protein>
<accession>A0A0F6YG56</accession>
<evidence type="ECO:0000256" key="1">
    <source>
        <dbReference type="SAM" id="SignalP"/>
    </source>
</evidence>
<feature type="chain" id="PRO_5002512895" description="DUF4833 domain-containing protein" evidence="1">
    <location>
        <begin position="24"/>
        <end position="180"/>
    </location>
</feature>
<dbReference type="OrthoDB" id="513595at2"/>
<feature type="signal peptide" evidence="1">
    <location>
        <begin position="1"/>
        <end position="23"/>
    </location>
</feature>